<proteinExistence type="predicted"/>
<organism evidence="2 3">
    <name type="scientific">Curtobacterium herbarum</name>
    <dbReference type="NCBI Taxonomy" id="150122"/>
    <lineage>
        <taxon>Bacteria</taxon>
        <taxon>Bacillati</taxon>
        <taxon>Actinomycetota</taxon>
        <taxon>Actinomycetes</taxon>
        <taxon>Micrococcales</taxon>
        <taxon>Microbacteriaceae</taxon>
        <taxon>Curtobacterium</taxon>
    </lineage>
</organism>
<evidence type="ECO:0000313" key="2">
    <source>
        <dbReference type="EMBL" id="GAA1492472.1"/>
    </source>
</evidence>
<evidence type="ECO:0000256" key="1">
    <source>
        <dbReference type="SAM" id="MobiDB-lite"/>
    </source>
</evidence>
<sequence length="145" mass="14632">MPVGVHEDSGCAAVRHAAPHDALPEQCGICCDAQRGRPGRCGDRVLGGPPGAEVVELVDQSGEDRSCECTGAADDDALGRVDPDERSAGGPTEQDPAVRSRAVDRGALVGAIGGIDCVGGFGGLGGLAALAVRGWRDDHDRHAAG</sequence>
<accession>A0ABP4K1B7</accession>
<keyword evidence="3" id="KW-1185">Reference proteome</keyword>
<reference evidence="3" key="1">
    <citation type="journal article" date="2019" name="Int. J. Syst. Evol. Microbiol.">
        <title>The Global Catalogue of Microorganisms (GCM) 10K type strain sequencing project: providing services to taxonomists for standard genome sequencing and annotation.</title>
        <authorList>
            <consortium name="The Broad Institute Genomics Platform"/>
            <consortium name="The Broad Institute Genome Sequencing Center for Infectious Disease"/>
            <person name="Wu L."/>
            <person name="Ma J."/>
        </authorList>
    </citation>
    <scope>NUCLEOTIDE SEQUENCE [LARGE SCALE GENOMIC DNA]</scope>
    <source>
        <strain evidence="3">JCM 12140</strain>
    </source>
</reference>
<name>A0ABP4K1B7_9MICO</name>
<feature type="region of interest" description="Disordered" evidence="1">
    <location>
        <begin position="65"/>
        <end position="101"/>
    </location>
</feature>
<dbReference type="EMBL" id="BAAAJX010000003">
    <property type="protein sequence ID" value="GAA1492472.1"/>
    <property type="molecule type" value="Genomic_DNA"/>
</dbReference>
<dbReference type="Proteomes" id="UP001501742">
    <property type="component" value="Unassembled WGS sequence"/>
</dbReference>
<gene>
    <name evidence="2" type="ORF">GCM10009627_08180</name>
</gene>
<comment type="caution">
    <text evidence="2">The sequence shown here is derived from an EMBL/GenBank/DDBJ whole genome shotgun (WGS) entry which is preliminary data.</text>
</comment>
<evidence type="ECO:0000313" key="3">
    <source>
        <dbReference type="Proteomes" id="UP001501742"/>
    </source>
</evidence>
<dbReference type="RefSeq" id="WP_204607702.1">
    <property type="nucleotide sequence ID" value="NZ_BAAAJX010000003.1"/>
</dbReference>
<feature type="compositionally biased region" description="Basic and acidic residues" evidence="1">
    <location>
        <begin position="77"/>
        <end position="87"/>
    </location>
</feature>
<protein>
    <submittedName>
        <fullName evidence="2">Uncharacterized protein</fullName>
    </submittedName>
</protein>